<proteinExistence type="predicted"/>
<dbReference type="RefSeq" id="XP_004336992.1">
    <property type="nucleotide sequence ID" value="XM_004336944.1"/>
</dbReference>
<protein>
    <submittedName>
        <fullName evidence="3">Uncharacterized protein</fullName>
    </submittedName>
</protein>
<dbReference type="GeneID" id="14915602"/>
<organism evidence="3 4">
    <name type="scientific">Acanthamoeba castellanii (strain ATCC 30010 / Neff)</name>
    <dbReference type="NCBI Taxonomy" id="1257118"/>
    <lineage>
        <taxon>Eukaryota</taxon>
        <taxon>Amoebozoa</taxon>
        <taxon>Discosea</taxon>
        <taxon>Longamoebia</taxon>
        <taxon>Centramoebida</taxon>
        <taxon>Acanthamoebidae</taxon>
        <taxon>Acanthamoeba</taxon>
    </lineage>
</organism>
<evidence type="ECO:0000256" key="1">
    <source>
        <dbReference type="SAM" id="Coils"/>
    </source>
</evidence>
<dbReference type="AlphaFoldDB" id="L8GP71"/>
<dbReference type="EMBL" id="KB008036">
    <property type="protein sequence ID" value="ELR14979.1"/>
    <property type="molecule type" value="Genomic_DNA"/>
</dbReference>
<name>L8GP71_ACACF</name>
<feature type="compositionally biased region" description="Basic and acidic residues" evidence="2">
    <location>
        <begin position="113"/>
        <end position="126"/>
    </location>
</feature>
<dbReference type="KEGG" id="acan:ACA1_210510"/>
<accession>L8GP71</accession>
<keyword evidence="4" id="KW-1185">Reference proteome</keyword>
<dbReference type="Proteomes" id="UP000011083">
    <property type="component" value="Unassembled WGS sequence"/>
</dbReference>
<keyword evidence="1" id="KW-0175">Coiled coil</keyword>
<feature type="coiled-coil region" evidence="1">
    <location>
        <begin position="51"/>
        <end position="81"/>
    </location>
</feature>
<dbReference type="VEuPathDB" id="AmoebaDB:ACA1_210510"/>
<reference evidence="3 4" key="1">
    <citation type="journal article" date="2013" name="Genome Biol.">
        <title>Genome of Acanthamoeba castellanii highlights extensive lateral gene transfer and early evolution of tyrosine kinase signaling.</title>
        <authorList>
            <person name="Clarke M."/>
            <person name="Lohan A.J."/>
            <person name="Liu B."/>
            <person name="Lagkouvardos I."/>
            <person name="Roy S."/>
            <person name="Zafar N."/>
            <person name="Bertelli C."/>
            <person name="Schilde C."/>
            <person name="Kianianmomeni A."/>
            <person name="Burglin T.R."/>
            <person name="Frech C."/>
            <person name="Turcotte B."/>
            <person name="Kopec K.O."/>
            <person name="Synnott J.M."/>
            <person name="Choo C."/>
            <person name="Paponov I."/>
            <person name="Finkler A."/>
            <person name="Soon Heng Tan C."/>
            <person name="Hutchins A.P."/>
            <person name="Weinmeier T."/>
            <person name="Rattei T."/>
            <person name="Chu J.S."/>
            <person name="Gimenez G."/>
            <person name="Irimia M."/>
            <person name="Rigden D.J."/>
            <person name="Fitzpatrick D.A."/>
            <person name="Lorenzo-Morales J."/>
            <person name="Bateman A."/>
            <person name="Chiu C.H."/>
            <person name="Tang P."/>
            <person name="Hegemann P."/>
            <person name="Fromm H."/>
            <person name="Raoult D."/>
            <person name="Greub G."/>
            <person name="Miranda-Saavedra D."/>
            <person name="Chen N."/>
            <person name="Nash P."/>
            <person name="Ginger M.L."/>
            <person name="Horn M."/>
            <person name="Schaap P."/>
            <person name="Caler L."/>
            <person name="Loftus B."/>
        </authorList>
    </citation>
    <scope>NUCLEOTIDE SEQUENCE [LARGE SCALE GENOMIC DNA]</scope>
    <source>
        <strain evidence="3 4">Neff</strain>
    </source>
</reference>
<evidence type="ECO:0000313" key="4">
    <source>
        <dbReference type="Proteomes" id="UP000011083"/>
    </source>
</evidence>
<gene>
    <name evidence="3" type="ORF">ACA1_210510</name>
</gene>
<feature type="region of interest" description="Disordered" evidence="2">
    <location>
        <begin position="112"/>
        <end position="156"/>
    </location>
</feature>
<evidence type="ECO:0000256" key="2">
    <source>
        <dbReference type="SAM" id="MobiDB-lite"/>
    </source>
</evidence>
<sequence length="156" mass="17297">MDKVGNTYVIEPDPLNPARPFKRMIEAKDTIYDPSSWLNFRREEPPTEKELEAYEAKQRNLAQKVAELEEEDAKLALQEQAARQAGVRNAGPQGATPKGMLDTLVLQLAAGEIDQRGQKSAEGKEMDVEDDDLPFPEFPSEARQGMGFAPSATKHG</sequence>
<evidence type="ECO:0000313" key="3">
    <source>
        <dbReference type="EMBL" id="ELR14979.1"/>
    </source>
</evidence>